<keyword evidence="3" id="KW-0862">Zinc</keyword>
<dbReference type="InterPro" id="IPR044097">
    <property type="entry name" value="Bds1/SdsA1_MBL-fold"/>
</dbReference>
<comment type="caution">
    <text evidence="6">The sequence shown here is derived from an EMBL/GenBank/DDBJ whole genome shotgun (WGS) entry which is preliminary data.</text>
</comment>
<gene>
    <name evidence="6" type="ORF">WKW82_06830</name>
</gene>
<protein>
    <submittedName>
        <fullName evidence="6">Alkyl sulfatase dimerization domain-containing protein</fullName>
    </submittedName>
</protein>
<dbReference type="EMBL" id="JBBKZT010000003">
    <property type="protein sequence ID" value="MEJ8846355.1"/>
    <property type="molecule type" value="Genomic_DNA"/>
</dbReference>
<sequence>MNATLSPYMGAPVDVVTGARGAVVNASFAKHAEQFGRKAHQVAEGVWCHVGACLGNSTMIEGKTGVIVVDTGDCIEQSVMQKEDLMAVCNKPLSALVYTHGHYVFGSRTWLPLEQEGKVPVWAHPDMMRNMSRMIGDLSPFMMRRVAIQFGLHLPVDGPDSMPHMGLGPFFYEMDKYKPTTGFVRPTHTTTDGMATEIDGVKFEFFHTWGDTDDTVLIWLPETRTVINNIAWPAMFNIYTLRGELFRNPIELLRGLDKILELQPEHLIGVHGVPISGREEVAKAITEYRDTIQYIYDQTIRGINAGLSPDELAQTIRLPASLTNGRLTGEHYGELPFHVRQVYAGMVGWFGKDTAKLHPVTGTDEAHRIVALAGGEDAFLMASRAAADKREFAWVAQMATWGMQNAGPRLAEFRQLKADALRGMAQVTTAANTRSWYLTQARELEGHCNTDVTPFKIINPAMVKQMPPITYVNGLRFSLPASLSADGIKVLHLHFSQPDNDYTLVLRNGVVVISNGAPAAGTQVDATIDMSFDAWARLIGREASGRDLQASGDVKASGNKAIVGAVLGTA</sequence>
<evidence type="ECO:0000256" key="2">
    <source>
        <dbReference type="ARBA" id="ARBA00022801"/>
    </source>
</evidence>
<dbReference type="InterPro" id="IPR001279">
    <property type="entry name" value="Metallo-B-lactamas"/>
</dbReference>
<dbReference type="PANTHER" id="PTHR43223:SF2">
    <property type="entry name" value="METALLO-BETA-LACTAMASE DOMAIN-CONTAINING PROTEIN"/>
    <property type="match status" value="1"/>
</dbReference>
<dbReference type="SMART" id="SM00849">
    <property type="entry name" value="Lactamase_B"/>
    <property type="match status" value="1"/>
</dbReference>
<evidence type="ECO:0000256" key="4">
    <source>
        <dbReference type="ARBA" id="ARBA00033751"/>
    </source>
</evidence>
<dbReference type="InterPro" id="IPR036527">
    <property type="entry name" value="SCP2_sterol-bd_dom_sf"/>
</dbReference>
<dbReference type="Pfam" id="PF14863">
    <property type="entry name" value="Alkyl_sulf_dimr"/>
    <property type="match status" value="1"/>
</dbReference>
<dbReference type="CDD" id="cd07710">
    <property type="entry name" value="arylsulfatase_Sdsa1-like_MBL-fold"/>
    <property type="match status" value="1"/>
</dbReference>
<dbReference type="InterPro" id="IPR036866">
    <property type="entry name" value="RibonucZ/Hydroxyglut_hydro"/>
</dbReference>
<proteinExistence type="inferred from homology"/>
<dbReference type="SUPFAM" id="SSF56281">
    <property type="entry name" value="Metallo-hydrolase/oxidoreductase"/>
    <property type="match status" value="1"/>
</dbReference>
<evidence type="ECO:0000256" key="3">
    <source>
        <dbReference type="ARBA" id="ARBA00022833"/>
    </source>
</evidence>
<keyword evidence="2" id="KW-0378">Hydrolase</keyword>
<dbReference type="Gene3D" id="1.25.40.880">
    <property type="entry name" value="Alkyl sulfatase, dimerisation domain"/>
    <property type="match status" value="1"/>
</dbReference>
<reference evidence="6 7" key="1">
    <citation type="submission" date="2024-03" db="EMBL/GenBank/DDBJ databases">
        <title>Novel species of the genus Variovorax.</title>
        <authorList>
            <person name="Liu Q."/>
            <person name="Xin Y.-H."/>
        </authorList>
    </citation>
    <scope>NUCLEOTIDE SEQUENCE [LARGE SCALE GENOMIC DNA]</scope>
    <source>
        <strain evidence="6 7">KACC 18900</strain>
    </source>
</reference>
<comment type="similarity">
    <text evidence="4">Belongs to the metallo-beta-lactamase superfamily. Type III sulfatase family.</text>
</comment>
<dbReference type="Gene3D" id="3.30.1050.10">
    <property type="entry name" value="SCP2 sterol-binding domain"/>
    <property type="match status" value="1"/>
</dbReference>
<organism evidence="6 7">
    <name type="scientific">Variovorax rhizosphaerae</name>
    <dbReference type="NCBI Taxonomy" id="1836200"/>
    <lineage>
        <taxon>Bacteria</taxon>
        <taxon>Pseudomonadati</taxon>
        <taxon>Pseudomonadota</taxon>
        <taxon>Betaproteobacteria</taxon>
        <taxon>Burkholderiales</taxon>
        <taxon>Comamonadaceae</taxon>
        <taxon>Variovorax</taxon>
    </lineage>
</organism>
<dbReference type="InterPro" id="IPR052195">
    <property type="entry name" value="Bact_Alkyl/Aryl-Sulfatase"/>
</dbReference>
<evidence type="ECO:0000313" key="7">
    <source>
        <dbReference type="Proteomes" id="UP001385892"/>
    </source>
</evidence>
<accession>A0ABU8WFS7</accession>
<dbReference type="Proteomes" id="UP001385892">
    <property type="component" value="Unassembled WGS sequence"/>
</dbReference>
<dbReference type="InterPro" id="IPR029228">
    <property type="entry name" value="Alkyl_sulf_dimr"/>
</dbReference>
<evidence type="ECO:0000259" key="5">
    <source>
        <dbReference type="SMART" id="SM00849"/>
    </source>
</evidence>
<dbReference type="SUPFAM" id="SSF55718">
    <property type="entry name" value="SCP-like"/>
    <property type="match status" value="1"/>
</dbReference>
<dbReference type="InterPro" id="IPR029229">
    <property type="entry name" value="Alkyl_sulf_C"/>
</dbReference>
<evidence type="ECO:0000313" key="6">
    <source>
        <dbReference type="EMBL" id="MEJ8846355.1"/>
    </source>
</evidence>
<dbReference type="Gene3D" id="3.60.15.30">
    <property type="entry name" value="Metallo-beta-lactamase domain"/>
    <property type="match status" value="1"/>
</dbReference>
<dbReference type="Pfam" id="PF00753">
    <property type="entry name" value="Lactamase_B"/>
    <property type="match status" value="1"/>
</dbReference>
<dbReference type="Pfam" id="PF14864">
    <property type="entry name" value="Alkyl_sulf_C"/>
    <property type="match status" value="1"/>
</dbReference>
<dbReference type="PANTHER" id="PTHR43223">
    <property type="entry name" value="ALKYL/ARYL-SULFATASE"/>
    <property type="match status" value="1"/>
</dbReference>
<feature type="domain" description="Metallo-beta-lactamase" evidence="5">
    <location>
        <begin position="54"/>
        <end position="271"/>
    </location>
</feature>
<dbReference type="RefSeq" id="WP_340341520.1">
    <property type="nucleotide sequence ID" value="NZ_JBBKZT010000003.1"/>
</dbReference>
<evidence type="ECO:0000256" key="1">
    <source>
        <dbReference type="ARBA" id="ARBA00022723"/>
    </source>
</evidence>
<keyword evidence="1" id="KW-0479">Metal-binding</keyword>
<name>A0ABU8WFS7_9BURK</name>
<keyword evidence="7" id="KW-1185">Reference proteome</keyword>
<dbReference type="InterPro" id="IPR038536">
    <property type="entry name" value="Alkyl/aryl-sulf_dimr_sf"/>
</dbReference>